<evidence type="ECO:0000256" key="1">
    <source>
        <dbReference type="SAM" id="MobiDB-lite"/>
    </source>
</evidence>
<accession>A0A1X2I429</accession>
<evidence type="ECO:0000313" key="3">
    <source>
        <dbReference type="EMBL" id="ORZ08942.1"/>
    </source>
</evidence>
<dbReference type="STRING" id="90262.A0A1X2I429"/>
<reference evidence="3 4" key="1">
    <citation type="submission" date="2016-07" db="EMBL/GenBank/DDBJ databases">
        <title>Pervasive Adenine N6-methylation of Active Genes in Fungi.</title>
        <authorList>
            <consortium name="DOE Joint Genome Institute"/>
            <person name="Mondo S.J."/>
            <person name="Dannebaum R.O."/>
            <person name="Kuo R.C."/>
            <person name="Labutti K."/>
            <person name="Haridas S."/>
            <person name="Kuo A."/>
            <person name="Salamov A."/>
            <person name="Ahrendt S.R."/>
            <person name="Lipzen A."/>
            <person name="Sullivan W."/>
            <person name="Andreopoulos W.B."/>
            <person name="Clum A."/>
            <person name="Lindquist E."/>
            <person name="Daum C."/>
            <person name="Ramamoorthy G.K."/>
            <person name="Gryganskyi A."/>
            <person name="Culley D."/>
            <person name="Magnuson J.K."/>
            <person name="James T.Y."/>
            <person name="O'Malley M.A."/>
            <person name="Stajich J.E."/>
            <person name="Spatafora J.W."/>
            <person name="Visel A."/>
            <person name="Grigoriev I.V."/>
        </authorList>
    </citation>
    <scope>NUCLEOTIDE SEQUENCE [LARGE SCALE GENOMIC DNA]</scope>
    <source>
        <strain evidence="3 4">NRRL 1336</strain>
    </source>
</reference>
<protein>
    <recommendedName>
        <fullName evidence="2">F-box domain-containing protein</fullName>
    </recommendedName>
</protein>
<dbReference type="SUPFAM" id="SSF52047">
    <property type="entry name" value="RNI-like"/>
    <property type="match status" value="1"/>
</dbReference>
<evidence type="ECO:0000259" key="2">
    <source>
        <dbReference type="PROSITE" id="PS50181"/>
    </source>
</evidence>
<dbReference type="PROSITE" id="PS50181">
    <property type="entry name" value="FBOX"/>
    <property type="match status" value="1"/>
</dbReference>
<feature type="domain" description="F-box" evidence="2">
    <location>
        <begin position="1"/>
        <end position="47"/>
    </location>
</feature>
<dbReference type="InterPro" id="IPR032675">
    <property type="entry name" value="LRR_dom_sf"/>
</dbReference>
<dbReference type="Gene3D" id="3.80.10.10">
    <property type="entry name" value="Ribonuclease Inhibitor"/>
    <property type="match status" value="1"/>
</dbReference>
<comment type="caution">
    <text evidence="3">The sequence shown here is derived from an EMBL/GenBank/DDBJ whole genome shotgun (WGS) entry which is preliminary data.</text>
</comment>
<evidence type="ECO:0000313" key="4">
    <source>
        <dbReference type="Proteomes" id="UP000193560"/>
    </source>
</evidence>
<dbReference type="AlphaFoldDB" id="A0A1X2I429"/>
<sequence length="330" mass="37275">MDRLSNLPSETLWQILSYLNVHDLSCMRLSSKKMALFADHPSHWRHLDLAPLTRPCTENSDQKGIPISPLQLWNLKDLQRLIGPHRRMIKSIRIWGVRDNIVRYILSHCVNLTDLTLNGWSTLSEHAFKHIHPHLKLHRLMLVGAQTQPNYTSMDATTLAHLLMQCPLKELSLGCQVHIHAQTLLMELNKRQHKPLPSSASAEIATEKSSPSPLPPKKHKEEPSTYNKGSSSHISDDRLGGKGSSSLQLERLTLATRRTWSTEHVMALFDTCPSLYHVCLFPTVAAGGYDQTAQAKKMDSQSQQQQMDGDNGVADMMIHRSTERAVEQLL</sequence>
<dbReference type="EMBL" id="MCGE01000029">
    <property type="protein sequence ID" value="ORZ08942.1"/>
    <property type="molecule type" value="Genomic_DNA"/>
</dbReference>
<dbReference type="Pfam" id="PF12937">
    <property type="entry name" value="F-box-like"/>
    <property type="match status" value="1"/>
</dbReference>
<name>A0A1X2I429_9FUNG</name>
<dbReference type="InterPro" id="IPR001810">
    <property type="entry name" value="F-box_dom"/>
</dbReference>
<dbReference type="Proteomes" id="UP000193560">
    <property type="component" value="Unassembled WGS sequence"/>
</dbReference>
<dbReference type="SUPFAM" id="SSF81383">
    <property type="entry name" value="F-box domain"/>
    <property type="match status" value="1"/>
</dbReference>
<organism evidence="3 4">
    <name type="scientific">Absidia repens</name>
    <dbReference type="NCBI Taxonomy" id="90262"/>
    <lineage>
        <taxon>Eukaryota</taxon>
        <taxon>Fungi</taxon>
        <taxon>Fungi incertae sedis</taxon>
        <taxon>Mucoromycota</taxon>
        <taxon>Mucoromycotina</taxon>
        <taxon>Mucoromycetes</taxon>
        <taxon>Mucorales</taxon>
        <taxon>Cunninghamellaceae</taxon>
        <taxon>Absidia</taxon>
    </lineage>
</organism>
<dbReference type="OrthoDB" id="550575at2759"/>
<gene>
    <name evidence="3" type="ORF">BCR42DRAFT_424319</name>
</gene>
<dbReference type="InterPro" id="IPR036047">
    <property type="entry name" value="F-box-like_dom_sf"/>
</dbReference>
<proteinExistence type="predicted"/>
<keyword evidence="4" id="KW-1185">Reference proteome</keyword>
<feature type="region of interest" description="Disordered" evidence="1">
    <location>
        <begin position="195"/>
        <end position="244"/>
    </location>
</feature>